<sequence>MLFYYDLHMHTCLSPCGEEEMTPNNVVNMAMIKGLDILAIADHNHCGNVRSAMAVAAKRDMLLVPAMELQTLEDVHVLCLFRWIEALEAFFEIVDQAMLKLPNRPERFGHQRMLDDQDEPVGEVVHTLITSCQLSLTEAVAAVKALGGVAVPAHINRGSNSLLSNLGFIPPGEGFVTLEVTAGEMGDQFIAGHPELAGYRILRNSDAHQLTAISERENAIDLKERTLDCLIDSLLTPLNIKE</sequence>
<dbReference type="InterPro" id="IPR003141">
    <property type="entry name" value="Pol/His_phosphatase_N"/>
</dbReference>
<dbReference type="GO" id="GO:0004534">
    <property type="term" value="F:5'-3' RNA exonuclease activity"/>
    <property type="evidence" value="ECO:0007669"/>
    <property type="project" value="TreeGrafter"/>
</dbReference>
<protein>
    <recommendedName>
        <fullName evidence="1">Polymerase/histidinol phosphatase N-terminal domain-containing protein</fullName>
    </recommendedName>
</protein>
<dbReference type="AlphaFoldDB" id="A0A1G5S3N1"/>
<evidence type="ECO:0000313" key="3">
    <source>
        <dbReference type="Proteomes" id="UP000199208"/>
    </source>
</evidence>
<dbReference type="OrthoDB" id="9791620at2"/>
<dbReference type="Proteomes" id="UP000199208">
    <property type="component" value="Unassembled WGS sequence"/>
</dbReference>
<evidence type="ECO:0000313" key="2">
    <source>
        <dbReference type="EMBL" id="SCZ80737.1"/>
    </source>
</evidence>
<keyword evidence="3" id="KW-1185">Reference proteome</keyword>
<dbReference type="SUPFAM" id="SSF89550">
    <property type="entry name" value="PHP domain-like"/>
    <property type="match status" value="1"/>
</dbReference>
<dbReference type="EMBL" id="FMWL01000014">
    <property type="protein sequence ID" value="SCZ80737.1"/>
    <property type="molecule type" value="Genomic_DNA"/>
</dbReference>
<dbReference type="InterPro" id="IPR052018">
    <property type="entry name" value="PHP_domain"/>
</dbReference>
<dbReference type="RefSeq" id="WP_092591857.1">
    <property type="nucleotide sequence ID" value="NZ_FMWL01000014.1"/>
</dbReference>
<accession>A0A1G5S3N1</accession>
<dbReference type="CDD" id="cd07432">
    <property type="entry name" value="PHP_HisPPase"/>
    <property type="match status" value="1"/>
</dbReference>
<proteinExistence type="predicted"/>
<reference evidence="2 3" key="1">
    <citation type="submission" date="2016-10" db="EMBL/GenBank/DDBJ databases">
        <authorList>
            <person name="de Groot N.N."/>
        </authorList>
    </citation>
    <scope>NUCLEOTIDE SEQUENCE [LARGE SCALE GENOMIC DNA]</scope>
    <source>
        <strain evidence="2 3">DSM 2784</strain>
    </source>
</reference>
<gene>
    <name evidence="2" type="ORF">SAMN03080599_02419</name>
</gene>
<dbReference type="PANTHER" id="PTHR42924:SF3">
    <property type="entry name" value="POLYMERASE_HISTIDINOL PHOSPHATASE N-TERMINAL DOMAIN-CONTAINING PROTEIN"/>
    <property type="match status" value="1"/>
</dbReference>
<dbReference type="InterPro" id="IPR016195">
    <property type="entry name" value="Pol/histidinol_Pase-like"/>
</dbReference>
<name>A0A1G5S3N1_9FIRM</name>
<dbReference type="Gene3D" id="3.20.20.140">
    <property type="entry name" value="Metal-dependent hydrolases"/>
    <property type="match status" value="1"/>
</dbReference>
<dbReference type="SMART" id="SM00481">
    <property type="entry name" value="POLIIIAc"/>
    <property type="match status" value="1"/>
</dbReference>
<evidence type="ECO:0000259" key="1">
    <source>
        <dbReference type="SMART" id="SM00481"/>
    </source>
</evidence>
<dbReference type="STRING" id="1120920.SAMN03080599_02419"/>
<organism evidence="2 3">
    <name type="scientific">Acidaminobacter hydrogenoformans DSM 2784</name>
    <dbReference type="NCBI Taxonomy" id="1120920"/>
    <lineage>
        <taxon>Bacteria</taxon>
        <taxon>Bacillati</taxon>
        <taxon>Bacillota</taxon>
        <taxon>Clostridia</taxon>
        <taxon>Peptostreptococcales</taxon>
        <taxon>Acidaminobacteraceae</taxon>
        <taxon>Acidaminobacter</taxon>
    </lineage>
</organism>
<dbReference type="GO" id="GO:0035312">
    <property type="term" value="F:5'-3' DNA exonuclease activity"/>
    <property type="evidence" value="ECO:0007669"/>
    <property type="project" value="TreeGrafter"/>
</dbReference>
<feature type="domain" description="Polymerase/histidinol phosphatase N-terminal" evidence="1">
    <location>
        <begin position="5"/>
        <end position="73"/>
    </location>
</feature>
<dbReference type="PANTHER" id="PTHR42924">
    <property type="entry name" value="EXONUCLEASE"/>
    <property type="match status" value="1"/>
</dbReference>